<dbReference type="PANTHER" id="PTHR19446">
    <property type="entry name" value="REVERSE TRANSCRIPTASES"/>
    <property type="match status" value="1"/>
</dbReference>
<feature type="domain" description="Reverse transcriptase" evidence="3">
    <location>
        <begin position="508"/>
        <end position="774"/>
    </location>
</feature>
<feature type="coiled-coil region" evidence="1">
    <location>
        <begin position="344"/>
        <end position="371"/>
    </location>
</feature>
<proteinExistence type="predicted"/>
<evidence type="ECO:0000313" key="4">
    <source>
        <dbReference type="EMBL" id="KAG8226159.1"/>
    </source>
</evidence>
<dbReference type="InterPro" id="IPR036691">
    <property type="entry name" value="Endo/exonu/phosph_ase_sf"/>
</dbReference>
<dbReference type="SUPFAM" id="SSF56219">
    <property type="entry name" value="DNase I-like"/>
    <property type="match status" value="1"/>
</dbReference>
<accession>A0A8K0P006</accession>
<dbReference type="SUPFAM" id="SSF56672">
    <property type="entry name" value="DNA/RNA polymerases"/>
    <property type="match status" value="1"/>
</dbReference>
<name>A0A8K0P006_LADFU</name>
<feature type="region of interest" description="Disordered" evidence="2">
    <location>
        <begin position="97"/>
        <end position="122"/>
    </location>
</feature>
<dbReference type="EMBL" id="KZ308270">
    <property type="protein sequence ID" value="KAG8226159.1"/>
    <property type="molecule type" value="Genomic_DNA"/>
</dbReference>
<dbReference type="InterPro" id="IPR043502">
    <property type="entry name" value="DNA/RNA_pol_sf"/>
</dbReference>
<evidence type="ECO:0000313" key="5">
    <source>
        <dbReference type="Proteomes" id="UP000792457"/>
    </source>
</evidence>
<dbReference type="AlphaFoldDB" id="A0A8K0P006"/>
<feature type="region of interest" description="Disordered" evidence="2">
    <location>
        <begin position="28"/>
        <end position="79"/>
    </location>
</feature>
<sequence>MQRGRQEASQLVFNISDANLRNKIAHALQRKGRGRHPRSLPAPPPAATSRSSHCAGAFQRPSPGPNLPADSGEPPANSQLAAATTAALLHPMPLPENSVLERSRTPSPGADHLGPRIGKNISDASPAAEYPRILPEDIHGYSENLDSYLDKLQLIIDEFKNESVILAGDFNARSTLWYDKVNNDKGKELTEFIIKNNLNIINKDSKLTTFETINGKSNIDLTLANDKAVDKVINWKISNNVTSDHNLINFCYINKTKNTECTPDTTRIYNLKKANWAEYIENLHQVVNESHEDINNISIEDIIHKCALKSIPKIRNNNRKCMWWNKELNKMKREIIKNRKALYKNNLIGNRQELEKNYRELRNKYKSAIRDSKTNSWKTFIENEAKKGPWSMPYKIVTEKIHTKIVLSSIKKENLEINKLEQLPEYFLDKLFPTDNIESETVHHKELRKQIEKPHVGSVEEDLQDDEIVKAIHSLGKGKAPGEDGINLELIQKGFPVIKNRLCNMFREIYVSNKFPEKWKTGIVKILVKSKDKDPTKIKSYRPICLLPVLGKIYEKIILNKLHKVSNTHPNQYGFTKNRSTIDALQVVKEKVRNTRYKYLLGIFVDIKGAFDNVRWPSILSTLKQEKCPTNIFNIVNDYFINRKCKVILNKVSHLKNLTKGCPQGSVLGPYFWNKVIDQFLEMEKENYLERIAYADDLLIMIEGKSRAEIESRSIKELERLSIWCRNNKLELSKEKTQTMWLKGSLDSKRAPKIKFEGSQIKMVDNVKYLGVNIGKGFNFGMHISNTVEKTMKAIYCMNRICRKQWGFNSRLMLTLYKGLIESIILYGSEIWGELINQIHRNKLLRLQRNILIIVSKAYRTVSTDALPVITGILPIDIKAKERCLIYAWNKSKMVRKDKQNIREENKREAVKIVRNEMVKRWQERWNVSEKGRWTFSLIRKVKINVNYHLDYYMTQILTGHGNFNQKLASFKLTDKEVCECGQIDDVKHLLLNCPLNEDIRINQLTLVIKDNWKDNLNLLTEKHNLKQLSIFINQSMKKRDALREESRKAWNVTHGNDENYDPSKGVS</sequence>
<dbReference type="PROSITE" id="PS50878">
    <property type="entry name" value="RT_POL"/>
    <property type="match status" value="1"/>
</dbReference>
<comment type="caution">
    <text evidence="4">The sequence shown here is derived from an EMBL/GenBank/DDBJ whole genome shotgun (WGS) entry which is preliminary data.</text>
</comment>
<keyword evidence="5" id="KW-1185">Reference proteome</keyword>
<reference evidence="4" key="1">
    <citation type="submission" date="2013-04" db="EMBL/GenBank/DDBJ databases">
        <authorList>
            <person name="Qu J."/>
            <person name="Murali S.C."/>
            <person name="Bandaranaike D."/>
            <person name="Bellair M."/>
            <person name="Blankenburg K."/>
            <person name="Chao H."/>
            <person name="Dinh H."/>
            <person name="Doddapaneni H."/>
            <person name="Downs B."/>
            <person name="Dugan-Rocha S."/>
            <person name="Elkadiri S."/>
            <person name="Gnanaolivu R.D."/>
            <person name="Hernandez B."/>
            <person name="Javaid M."/>
            <person name="Jayaseelan J.C."/>
            <person name="Lee S."/>
            <person name="Li M."/>
            <person name="Ming W."/>
            <person name="Munidasa M."/>
            <person name="Muniz J."/>
            <person name="Nguyen L."/>
            <person name="Ongeri F."/>
            <person name="Osuji N."/>
            <person name="Pu L.-L."/>
            <person name="Puazo M."/>
            <person name="Qu C."/>
            <person name="Quiroz J."/>
            <person name="Raj R."/>
            <person name="Weissenberger G."/>
            <person name="Xin Y."/>
            <person name="Zou X."/>
            <person name="Han Y."/>
            <person name="Richards S."/>
            <person name="Worley K."/>
            <person name="Muzny D."/>
            <person name="Gibbs R."/>
        </authorList>
    </citation>
    <scope>NUCLEOTIDE SEQUENCE</scope>
    <source>
        <strain evidence="4">Sampled in the wild</strain>
    </source>
</reference>
<dbReference type="GO" id="GO:0071897">
    <property type="term" value="P:DNA biosynthetic process"/>
    <property type="evidence" value="ECO:0007669"/>
    <property type="project" value="UniProtKB-ARBA"/>
</dbReference>
<dbReference type="GO" id="GO:0003824">
    <property type="term" value="F:catalytic activity"/>
    <property type="evidence" value="ECO:0007669"/>
    <property type="project" value="InterPro"/>
</dbReference>
<dbReference type="Proteomes" id="UP000792457">
    <property type="component" value="Unassembled WGS sequence"/>
</dbReference>
<dbReference type="CDD" id="cd01650">
    <property type="entry name" value="RT_nLTR_like"/>
    <property type="match status" value="1"/>
</dbReference>
<evidence type="ECO:0000256" key="2">
    <source>
        <dbReference type="SAM" id="MobiDB-lite"/>
    </source>
</evidence>
<dbReference type="InterPro" id="IPR000477">
    <property type="entry name" value="RT_dom"/>
</dbReference>
<keyword evidence="1" id="KW-0175">Coiled coil</keyword>
<dbReference type="InterPro" id="IPR005135">
    <property type="entry name" value="Endo/exonuclease/phosphatase"/>
</dbReference>
<organism evidence="4 5">
    <name type="scientific">Ladona fulva</name>
    <name type="common">Scarce chaser dragonfly</name>
    <name type="synonym">Libellula fulva</name>
    <dbReference type="NCBI Taxonomy" id="123851"/>
    <lineage>
        <taxon>Eukaryota</taxon>
        <taxon>Metazoa</taxon>
        <taxon>Ecdysozoa</taxon>
        <taxon>Arthropoda</taxon>
        <taxon>Hexapoda</taxon>
        <taxon>Insecta</taxon>
        <taxon>Pterygota</taxon>
        <taxon>Palaeoptera</taxon>
        <taxon>Odonata</taxon>
        <taxon>Epiprocta</taxon>
        <taxon>Anisoptera</taxon>
        <taxon>Libelluloidea</taxon>
        <taxon>Libellulidae</taxon>
        <taxon>Ladona</taxon>
    </lineage>
</organism>
<dbReference type="OrthoDB" id="7697131at2759"/>
<dbReference type="Pfam" id="PF00078">
    <property type="entry name" value="RVT_1"/>
    <property type="match status" value="1"/>
</dbReference>
<protein>
    <recommendedName>
        <fullName evidence="3">Reverse transcriptase domain-containing protein</fullName>
    </recommendedName>
</protein>
<gene>
    <name evidence="4" type="ORF">J437_LFUL007396</name>
</gene>
<feature type="compositionally biased region" description="Basic residues" evidence="2">
    <location>
        <begin position="28"/>
        <end position="38"/>
    </location>
</feature>
<reference evidence="4" key="2">
    <citation type="submission" date="2017-10" db="EMBL/GenBank/DDBJ databases">
        <title>Ladona fulva Genome sequencing and assembly.</title>
        <authorList>
            <person name="Murali S."/>
            <person name="Richards S."/>
            <person name="Bandaranaike D."/>
            <person name="Bellair M."/>
            <person name="Blankenburg K."/>
            <person name="Chao H."/>
            <person name="Dinh H."/>
            <person name="Doddapaneni H."/>
            <person name="Dugan-Rocha S."/>
            <person name="Elkadiri S."/>
            <person name="Gnanaolivu R."/>
            <person name="Hernandez B."/>
            <person name="Skinner E."/>
            <person name="Javaid M."/>
            <person name="Lee S."/>
            <person name="Li M."/>
            <person name="Ming W."/>
            <person name="Munidasa M."/>
            <person name="Muniz J."/>
            <person name="Nguyen L."/>
            <person name="Hughes D."/>
            <person name="Osuji N."/>
            <person name="Pu L.-L."/>
            <person name="Puazo M."/>
            <person name="Qu C."/>
            <person name="Quiroz J."/>
            <person name="Raj R."/>
            <person name="Weissenberger G."/>
            <person name="Xin Y."/>
            <person name="Zou X."/>
            <person name="Han Y."/>
            <person name="Worley K."/>
            <person name="Muzny D."/>
            <person name="Gibbs R."/>
        </authorList>
    </citation>
    <scope>NUCLEOTIDE SEQUENCE</scope>
    <source>
        <strain evidence="4">Sampled in the wild</strain>
    </source>
</reference>
<evidence type="ECO:0000259" key="3">
    <source>
        <dbReference type="PROSITE" id="PS50878"/>
    </source>
</evidence>
<dbReference type="Pfam" id="PF14529">
    <property type="entry name" value="Exo_endo_phos_2"/>
    <property type="match status" value="1"/>
</dbReference>
<dbReference type="Gene3D" id="3.60.10.10">
    <property type="entry name" value="Endonuclease/exonuclease/phosphatase"/>
    <property type="match status" value="1"/>
</dbReference>
<evidence type="ECO:0000256" key="1">
    <source>
        <dbReference type="SAM" id="Coils"/>
    </source>
</evidence>